<dbReference type="Gene3D" id="3.40.50.2300">
    <property type="match status" value="2"/>
</dbReference>
<dbReference type="AlphaFoldDB" id="A0A1Y3PBA3"/>
<evidence type="ECO:0000313" key="5">
    <source>
        <dbReference type="EMBL" id="OUM84622.1"/>
    </source>
</evidence>
<feature type="domain" description="Leucine-binding protein" evidence="4">
    <location>
        <begin position="59"/>
        <end position="406"/>
    </location>
</feature>
<organism evidence="5 6">
    <name type="scientific">Bacillus thermozeamaize</name>
    <dbReference type="NCBI Taxonomy" id="230954"/>
    <lineage>
        <taxon>Bacteria</taxon>
        <taxon>Bacillati</taxon>
        <taxon>Bacillota</taxon>
        <taxon>Bacilli</taxon>
        <taxon>Bacillales</taxon>
        <taxon>Bacillaceae</taxon>
        <taxon>Bacillus</taxon>
    </lineage>
</organism>
<dbReference type="Proteomes" id="UP000196475">
    <property type="component" value="Unassembled WGS sequence"/>
</dbReference>
<comment type="caution">
    <text evidence="5">The sequence shown here is derived from an EMBL/GenBank/DDBJ whole genome shotgun (WGS) entry which is preliminary data.</text>
</comment>
<dbReference type="InterPro" id="IPR028082">
    <property type="entry name" value="Peripla_BP_I"/>
</dbReference>
<keyword evidence="2" id="KW-0732">Signal</keyword>
<evidence type="ECO:0000256" key="1">
    <source>
        <dbReference type="ARBA" id="ARBA00010062"/>
    </source>
</evidence>
<evidence type="ECO:0000256" key="3">
    <source>
        <dbReference type="SAM" id="MobiDB-lite"/>
    </source>
</evidence>
<proteinExistence type="inferred from homology"/>
<dbReference type="CDD" id="cd06343">
    <property type="entry name" value="PBP1_ABC_ligand_binding-like"/>
    <property type="match status" value="1"/>
</dbReference>
<protein>
    <recommendedName>
        <fullName evidence="4">Leucine-binding protein domain-containing protein</fullName>
    </recommendedName>
</protein>
<feature type="compositionally biased region" description="Low complexity" evidence="3">
    <location>
        <begin position="35"/>
        <end position="46"/>
    </location>
</feature>
<dbReference type="InterPro" id="IPR028081">
    <property type="entry name" value="Leu-bd"/>
</dbReference>
<dbReference type="PANTHER" id="PTHR47235:SF1">
    <property type="entry name" value="BLR6548 PROTEIN"/>
    <property type="match status" value="1"/>
</dbReference>
<evidence type="ECO:0000313" key="6">
    <source>
        <dbReference type="Proteomes" id="UP000196475"/>
    </source>
</evidence>
<comment type="similarity">
    <text evidence="1">Belongs to the leucine-binding protein family.</text>
</comment>
<evidence type="ECO:0000259" key="4">
    <source>
        <dbReference type="Pfam" id="PF13458"/>
    </source>
</evidence>
<evidence type="ECO:0000256" key="2">
    <source>
        <dbReference type="ARBA" id="ARBA00022729"/>
    </source>
</evidence>
<dbReference type="PROSITE" id="PS51257">
    <property type="entry name" value="PROKAR_LIPOPROTEIN"/>
    <property type="match status" value="1"/>
</dbReference>
<dbReference type="Pfam" id="PF13458">
    <property type="entry name" value="Peripla_BP_6"/>
    <property type="match status" value="1"/>
</dbReference>
<accession>A0A1Y3PBA3</accession>
<dbReference type="EMBL" id="LZRT01000121">
    <property type="protein sequence ID" value="OUM84622.1"/>
    <property type="molecule type" value="Genomic_DNA"/>
</dbReference>
<reference evidence="6" key="1">
    <citation type="submission" date="2016-06" db="EMBL/GenBank/DDBJ databases">
        <authorList>
            <person name="Nascimento L."/>
            <person name="Pereira R.V."/>
            <person name="Martins L.F."/>
            <person name="Quaggio R.B."/>
            <person name="Silva A.M."/>
            <person name="Setubal J.C."/>
        </authorList>
    </citation>
    <scope>NUCLEOTIDE SEQUENCE [LARGE SCALE GENOMIC DNA]</scope>
</reference>
<dbReference type="PANTHER" id="PTHR47235">
    <property type="entry name" value="BLR6548 PROTEIN"/>
    <property type="match status" value="1"/>
</dbReference>
<name>A0A1Y3PBA3_9BACI</name>
<gene>
    <name evidence="5" type="ORF">BAA01_05630</name>
</gene>
<dbReference type="SUPFAM" id="SSF53822">
    <property type="entry name" value="Periplasmic binding protein-like I"/>
    <property type="match status" value="1"/>
</dbReference>
<feature type="region of interest" description="Disordered" evidence="3">
    <location>
        <begin position="30"/>
        <end position="52"/>
    </location>
</feature>
<sequence length="428" mass="46849">MRRKRLTFVGGVITLVLLLIITACGGNQPANTSPGNNQQGGDAGNQPKQQAQGVTDSEILVGHIGPQTGPAAQYDLIRQGIQSYFNYVNENGGVNGRKLKLIAYDDQYQPSKTVPAAKRLVEEDKVFALVGNVCTPCNAAVKPYLVEKGIPVVAVSSGADQFVNPPVKNYFGYLMNYRMEAAIYVDYAVNKMGAKKVAIAYQNDDFGKEGLEGAKEAIKKYNGLEVVAEVPFLVTDADFSSQAQQLQKSKPDVILAFATPKPAASLRKEMHKINATNIPMIVCSVGANDTNLFKLAGEEIWEGVISSASMPMADDSDDPDMKLYKERFTKDFPNSTYNGNAQWGWVAAQIFVEGLKRAGDDLSWENYIKALETLDKWDGSLYPSVTYTPEYRYGLTSLFMTEAKDGKIVPITGIIHYDPATGKITYED</sequence>